<evidence type="ECO:0000313" key="3">
    <source>
        <dbReference type="Proteomes" id="UP000570595"/>
    </source>
</evidence>
<name>A0A7J6LGQ3_PEROL</name>
<evidence type="ECO:0000256" key="1">
    <source>
        <dbReference type="SAM" id="MobiDB-lite"/>
    </source>
</evidence>
<gene>
    <name evidence="2" type="ORF">FOZ61_005707</name>
</gene>
<protein>
    <submittedName>
        <fullName evidence="2">Uncharacterized protein</fullName>
    </submittedName>
</protein>
<dbReference type="OrthoDB" id="10655460at2759"/>
<evidence type="ECO:0000313" key="2">
    <source>
        <dbReference type="EMBL" id="KAF4658343.1"/>
    </source>
</evidence>
<accession>A0A7J6LGQ3</accession>
<dbReference type="AlphaFoldDB" id="A0A7J6LGQ3"/>
<dbReference type="EMBL" id="JABAHT010000313">
    <property type="protein sequence ID" value="KAF4658343.1"/>
    <property type="molecule type" value="Genomic_DNA"/>
</dbReference>
<reference evidence="2 3" key="1">
    <citation type="submission" date="2020-04" db="EMBL/GenBank/DDBJ databases">
        <title>Perkinsus olseni comparative genomics.</title>
        <authorList>
            <person name="Bogema D.R."/>
        </authorList>
    </citation>
    <scope>NUCLEOTIDE SEQUENCE [LARGE SCALE GENOMIC DNA]</scope>
    <source>
        <strain evidence="2">ATCC PRA-179</strain>
    </source>
</reference>
<proteinExistence type="predicted"/>
<comment type="caution">
    <text evidence="2">The sequence shown here is derived from an EMBL/GenBank/DDBJ whole genome shotgun (WGS) entry which is preliminary data.</text>
</comment>
<sequence>MLRSLIIRWYTPTEREITERLEAILSLEEIPNLTLQSLMDVYEHNAALFDPRPQEVESVPQNAGTSRGLQRNPTVAAKHEKLRCRIDELLEELESKCLATTTQDKREMTGLEMKRKRRRKKARRVKDKYMINDMINHEGGATDLQSVTPGVFGLPSGENRRSSTE</sequence>
<feature type="region of interest" description="Disordered" evidence="1">
    <location>
        <begin position="139"/>
        <end position="165"/>
    </location>
</feature>
<dbReference type="Proteomes" id="UP000570595">
    <property type="component" value="Unassembled WGS sequence"/>
</dbReference>
<organism evidence="2 3">
    <name type="scientific">Perkinsus olseni</name>
    <name type="common">Perkinsus atlanticus</name>
    <dbReference type="NCBI Taxonomy" id="32597"/>
    <lineage>
        <taxon>Eukaryota</taxon>
        <taxon>Sar</taxon>
        <taxon>Alveolata</taxon>
        <taxon>Perkinsozoa</taxon>
        <taxon>Perkinsea</taxon>
        <taxon>Perkinsida</taxon>
        <taxon>Perkinsidae</taxon>
        <taxon>Perkinsus</taxon>
    </lineage>
</organism>